<protein>
    <submittedName>
        <fullName evidence="12">Fatty-acid desaturase</fullName>
    </submittedName>
</protein>
<comment type="cofactor">
    <cofactor evidence="1">
        <name>Fe(2+)</name>
        <dbReference type="ChEBI" id="CHEBI:29033"/>
    </cofactor>
</comment>
<dbReference type="InterPro" id="IPR009078">
    <property type="entry name" value="Ferritin-like_SF"/>
</dbReference>
<reference evidence="12 13" key="1">
    <citation type="submission" date="2013-10" db="EMBL/GenBank/DDBJ databases">
        <title>Salinisphaera halophila YIM 95161 Genome Sequencing.</title>
        <authorList>
            <person name="Lai Q."/>
            <person name="Li C."/>
            <person name="Shao Z."/>
        </authorList>
    </citation>
    <scope>NUCLEOTIDE SEQUENCE [LARGE SCALE GENOMIC DNA]</scope>
    <source>
        <strain evidence="12 13">YIM 95161</strain>
    </source>
</reference>
<dbReference type="GO" id="GO:0006633">
    <property type="term" value="P:fatty acid biosynthetic process"/>
    <property type="evidence" value="ECO:0007669"/>
    <property type="project" value="UniProtKB-KW"/>
</dbReference>
<comment type="subunit">
    <text evidence="3">Homodimer.</text>
</comment>
<dbReference type="PIRSF" id="PIRSF000346">
    <property type="entry name" value="Dlt9_acylACP_des"/>
    <property type="match status" value="1"/>
</dbReference>
<evidence type="ECO:0000256" key="5">
    <source>
        <dbReference type="ARBA" id="ARBA00022723"/>
    </source>
</evidence>
<sequence length="327" mass="37352">MSKSASDAHALKIKTEALASLEPLAEQLMARHKENRRLWFPGDFLPANEQMTDEQARDMAELPDRARGMPDAVRVALALNLLTEEGLPHFHRLLAVTLGSDNAWSRWNYMWTAEEDRHGCALHDYVRDARLFDMRAFEVLQYQYIEAGFDPDSSGDPYQVIAYTTLQERATQAAHANTARVAGRHEPIIQRLLAHVANDESRHFRFYRDIFRGILDIDCTRALQAALKVVPRLAMPGHTIPGYMEMAEVVGRAQIYGPRHYRKVVDECLDAWQISQLTPDDAEGREAQDKLMAVPARLDRLADILEKRTRSKSFSFDFIYARVMELG</sequence>
<evidence type="ECO:0000313" key="12">
    <source>
        <dbReference type="EMBL" id="ROO23073.1"/>
    </source>
</evidence>
<comment type="cofactor">
    <cofactor evidence="11">
        <name>Fe cation</name>
        <dbReference type="ChEBI" id="CHEBI:24875"/>
    </cofactor>
    <text evidence="11">Binds 2 iron ions per subunit.</text>
</comment>
<accession>A0A423PDB0</accession>
<dbReference type="PANTHER" id="PTHR31155:SF9">
    <property type="entry name" value="STEAROYL-[ACYL-CARRIER-PROTEIN] 9-DESATURASE 7, CHLOROPLASTIC"/>
    <property type="match status" value="1"/>
</dbReference>
<dbReference type="GO" id="GO:0046872">
    <property type="term" value="F:metal ion binding"/>
    <property type="evidence" value="ECO:0007669"/>
    <property type="project" value="UniProtKB-KW"/>
</dbReference>
<dbReference type="InterPro" id="IPR012348">
    <property type="entry name" value="RNR-like"/>
</dbReference>
<keyword evidence="7" id="KW-0560">Oxidoreductase</keyword>
<evidence type="ECO:0000256" key="10">
    <source>
        <dbReference type="ARBA" id="ARBA00023160"/>
    </source>
</evidence>
<keyword evidence="10" id="KW-0275">Fatty acid biosynthesis</keyword>
<proteinExistence type="inferred from homology"/>
<comment type="caution">
    <text evidence="12">The sequence shown here is derived from an EMBL/GenBank/DDBJ whole genome shotgun (WGS) entry which is preliminary data.</text>
</comment>
<evidence type="ECO:0000256" key="3">
    <source>
        <dbReference type="ARBA" id="ARBA00011738"/>
    </source>
</evidence>
<feature type="binding site" evidence="11">
    <location>
        <position position="118"/>
    </location>
    <ligand>
        <name>Fe cation</name>
        <dbReference type="ChEBI" id="CHEBI:24875"/>
        <label>1</label>
    </ligand>
</feature>
<comment type="similarity">
    <text evidence="2">Belongs to the fatty acid desaturase type 2 family.</text>
</comment>
<dbReference type="SUPFAM" id="SSF47240">
    <property type="entry name" value="Ferritin-like"/>
    <property type="match status" value="1"/>
</dbReference>
<feature type="binding site" evidence="11">
    <location>
        <position position="168"/>
    </location>
    <ligand>
        <name>Fe cation</name>
        <dbReference type="ChEBI" id="CHEBI:24875"/>
        <label>2</label>
    </ligand>
</feature>
<dbReference type="GO" id="GO:0005829">
    <property type="term" value="C:cytosol"/>
    <property type="evidence" value="ECO:0007669"/>
    <property type="project" value="TreeGrafter"/>
</dbReference>
<feature type="binding site" evidence="11">
    <location>
        <position position="115"/>
    </location>
    <ligand>
        <name>Fe cation</name>
        <dbReference type="ChEBI" id="CHEBI:24875"/>
        <label>2</label>
    </ligand>
</feature>
<evidence type="ECO:0000256" key="4">
    <source>
        <dbReference type="ARBA" id="ARBA00022516"/>
    </source>
</evidence>
<evidence type="ECO:0000256" key="8">
    <source>
        <dbReference type="ARBA" id="ARBA00023004"/>
    </source>
</evidence>
<evidence type="ECO:0000256" key="6">
    <source>
        <dbReference type="ARBA" id="ARBA00022832"/>
    </source>
</evidence>
<evidence type="ECO:0000256" key="11">
    <source>
        <dbReference type="PIRSR" id="PIRSR000346-1"/>
    </source>
</evidence>
<gene>
    <name evidence="12" type="ORF">SAHL_16770</name>
</gene>
<dbReference type="OrthoDB" id="9772881at2"/>
<keyword evidence="9" id="KW-0443">Lipid metabolism</keyword>
<organism evidence="12 13">
    <name type="scientific">Salinisphaera orenii YIM 95161</name>
    <dbReference type="NCBI Taxonomy" id="1051139"/>
    <lineage>
        <taxon>Bacteria</taxon>
        <taxon>Pseudomonadati</taxon>
        <taxon>Pseudomonadota</taxon>
        <taxon>Gammaproteobacteria</taxon>
        <taxon>Salinisphaerales</taxon>
        <taxon>Salinisphaeraceae</taxon>
        <taxon>Salinisphaera</taxon>
    </lineage>
</organism>
<feature type="binding site" evidence="11">
    <location>
        <position position="200"/>
    </location>
    <ligand>
        <name>Fe cation</name>
        <dbReference type="ChEBI" id="CHEBI:24875"/>
        <label>1</label>
    </ligand>
</feature>
<feature type="binding site" evidence="11">
    <location>
        <position position="203"/>
    </location>
    <ligand>
        <name>Fe cation</name>
        <dbReference type="ChEBI" id="CHEBI:24875"/>
        <label>2</label>
    </ligand>
</feature>
<name>A0A423PDB0_9GAMM</name>
<feature type="binding site" evidence="11">
    <location>
        <position position="200"/>
    </location>
    <ligand>
        <name>Fe cation</name>
        <dbReference type="ChEBI" id="CHEBI:24875"/>
        <label>2</label>
    </ligand>
</feature>
<dbReference type="EMBL" id="AYKF01000143">
    <property type="protein sequence ID" value="ROO23073.1"/>
    <property type="molecule type" value="Genomic_DNA"/>
</dbReference>
<dbReference type="PANTHER" id="PTHR31155">
    <property type="entry name" value="ACYL- ACYL-CARRIER-PROTEIN DESATURASE-RELATED"/>
    <property type="match status" value="1"/>
</dbReference>
<dbReference type="GO" id="GO:0045300">
    <property type="term" value="F:stearoyl-[ACP] desaturase activity"/>
    <property type="evidence" value="ECO:0007669"/>
    <property type="project" value="InterPro"/>
</dbReference>
<dbReference type="RefSeq" id="WP_123592544.1">
    <property type="nucleotide sequence ID" value="NZ_AYKF01000143.1"/>
</dbReference>
<evidence type="ECO:0000256" key="1">
    <source>
        <dbReference type="ARBA" id="ARBA00001954"/>
    </source>
</evidence>
<keyword evidence="8 11" id="KW-0408">Iron</keyword>
<dbReference type="AlphaFoldDB" id="A0A423PDB0"/>
<evidence type="ECO:0000256" key="9">
    <source>
        <dbReference type="ARBA" id="ARBA00023098"/>
    </source>
</evidence>
<keyword evidence="5 11" id="KW-0479">Metal-binding</keyword>
<evidence type="ECO:0000313" key="13">
    <source>
        <dbReference type="Proteomes" id="UP000285123"/>
    </source>
</evidence>
<dbReference type="Proteomes" id="UP000285123">
    <property type="component" value="Unassembled WGS sequence"/>
</dbReference>
<dbReference type="InterPro" id="IPR005067">
    <property type="entry name" value="Fatty_acid_desaturase-2"/>
</dbReference>
<feature type="binding site" evidence="11">
    <location>
        <position position="115"/>
    </location>
    <ligand>
        <name>Fe cation</name>
        <dbReference type="ChEBI" id="CHEBI:24875"/>
        <label>1</label>
    </ligand>
</feature>
<dbReference type="Gene3D" id="1.10.620.20">
    <property type="entry name" value="Ribonucleotide Reductase, subunit A"/>
    <property type="match status" value="1"/>
</dbReference>
<dbReference type="Pfam" id="PF03405">
    <property type="entry name" value="FA_desaturase_2"/>
    <property type="match status" value="1"/>
</dbReference>
<keyword evidence="6" id="KW-0276">Fatty acid metabolism</keyword>
<evidence type="ECO:0000256" key="7">
    <source>
        <dbReference type="ARBA" id="ARBA00023002"/>
    </source>
</evidence>
<feature type="binding site" evidence="11">
    <location>
        <position position="84"/>
    </location>
    <ligand>
        <name>Fe cation</name>
        <dbReference type="ChEBI" id="CHEBI:24875"/>
        <label>1</label>
    </ligand>
</feature>
<evidence type="ECO:0000256" key="2">
    <source>
        <dbReference type="ARBA" id="ARBA00008749"/>
    </source>
</evidence>
<keyword evidence="4" id="KW-0444">Lipid biosynthesis</keyword>